<protein>
    <recommendedName>
        <fullName evidence="3">Origin recognition complex subunit 3 winged helix C-terminal domain-containing protein</fullName>
    </recommendedName>
</protein>
<accession>A0A316U444</accession>
<dbReference type="GO" id="GO:0003688">
    <property type="term" value="F:DNA replication origin binding"/>
    <property type="evidence" value="ECO:0007669"/>
    <property type="project" value="TreeGrafter"/>
</dbReference>
<dbReference type="RefSeq" id="XP_025347206.1">
    <property type="nucleotide sequence ID" value="XM_025491172.1"/>
</dbReference>
<feature type="compositionally biased region" description="Polar residues" evidence="1">
    <location>
        <begin position="489"/>
        <end position="501"/>
    </location>
</feature>
<dbReference type="GO" id="GO:0031261">
    <property type="term" value="C:DNA replication preinitiation complex"/>
    <property type="evidence" value="ECO:0007669"/>
    <property type="project" value="TreeGrafter"/>
</dbReference>
<dbReference type="GeneID" id="37012906"/>
<gene>
    <name evidence="4" type="ORF">BCV69DRAFT_277843</name>
</gene>
<proteinExistence type="predicted"/>
<dbReference type="InterPro" id="IPR040855">
    <property type="entry name" value="ORC_WH_C"/>
</dbReference>
<reference evidence="4 5" key="1">
    <citation type="journal article" date="2018" name="Mol. Biol. Evol.">
        <title>Broad Genomic Sampling Reveals a Smut Pathogenic Ancestry of the Fungal Clade Ustilaginomycotina.</title>
        <authorList>
            <person name="Kijpornyongpan T."/>
            <person name="Mondo S.J."/>
            <person name="Barry K."/>
            <person name="Sandor L."/>
            <person name="Lee J."/>
            <person name="Lipzen A."/>
            <person name="Pangilinan J."/>
            <person name="LaButti K."/>
            <person name="Hainaut M."/>
            <person name="Henrissat B."/>
            <person name="Grigoriev I.V."/>
            <person name="Spatafora J.W."/>
            <person name="Aime M.C."/>
        </authorList>
    </citation>
    <scope>NUCLEOTIDE SEQUENCE [LARGE SCALE GENOMIC DNA]</scope>
    <source>
        <strain evidence="4 5">MCA 4718</strain>
    </source>
</reference>
<feature type="domain" description="Origin recognition complex subunit 3 winged helix C-terminal" evidence="3">
    <location>
        <begin position="366"/>
        <end position="530"/>
    </location>
</feature>
<dbReference type="GO" id="GO:0006270">
    <property type="term" value="P:DNA replication initiation"/>
    <property type="evidence" value="ECO:0007669"/>
    <property type="project" value="TreeGrafter"/>
</dbReference>
<feature type="chain" id="PRO_5016403837" description="Origin recognition complex subunit 3 winged helix C-terminal domain-containing protein" evidence="2">
    <location>
        <begin position="21"/>
        <end position="574"/>
    </location>
</feature>
<evidence type="ECO:0000256" key="1">
    <source>
        <dbReference type="SAM" id="MobiDB-lite"/>
    </source>
</evidence>
<dbReference type="PANTHER" id="PTHR12748:SF0">
    <property type="entry name" value="ORIGIN RECOGNITION COMPLEX SUBUNIT 3"/>
    <property type="match status" value="1"/>
</dbReference>
<dbReference type="PANTHER" id="PTHR12748">
    <property type="entry name" value="ORIGIN RECOGNITION COMPLEX SUBUNIT 3"/>
    <property type="match status" value="1"/>
</dbReference>
<organism evidence="4 5">
    <name type="scientific">Pseudomicrostroma glucosiphilum</name>
    <dbReference type="NCBI Taxonomy" id="1684307"/>
    <lineage>
        <taxon>Eukaryota</taxon>
        <taxon>Fungi</taxon>
        <taxon>Dikarya</taxon>
        <taxon>Basidiomycota</taxon>
        <taxon>Ustilaginomycotina</taxon>
        <taxon>Exobasidiomycetes</taxon>
        <taxon>Microstromatales</taxon>
        <taxon>Microstromatales incertae sedis</taxon>
        <taxon>Pseudomicrostroma</taxon>
    </lineage>
</organism>
<dbReference type="GO" id="GO:0005664">
    <property type="term" value="C:nuclear origin of replication recognition complex"/>
    <property type="evidence" value="ECO:0007669"/>
    <property type="project" value="InterPro"/>
</dbReference>
<dbReference type="EMBL" id="KZ819329">
    <property type="protein sequence ID" value="PWN20046.1"/>
    <property type="molecule type" value="Genomic_DNA"/>
</dbReference>
<sequence length="574" mass="61650">MSATTAAGELLLLNRWLTLALQYHYTHDHLSAFLSTTSGSPRTLADFSPADFSPAFFVSLRTHMIRALRGEADSDTPDLAVLPEGLNNGRALRKLLMDDGFLLQHCSSMFRRDQALLWGDKEIGLSMLAEIVLPLADLGDHAPASALDRDASTIHKQAITSVRFALLANRSASEKDSPLRKKVSDLLAPSLRALRRTDSEGGLSISFLDTWLDKAEDWAQGLTASSSGTDLSETSVNTASTSEATVVQERMLEQIRTLQQSLKIFRDQVGDVPASGDASEVAASEEERVKIVQRKLRTEEGLRAFRKECADWVGAEVRSLLLGNPPHTSLFPTSASASALSSDASEEAAGEDFTATLESLLSPSPRQNLSLALARPEVYLAHFLTSAKADSPLPSSGVKTRVVEQLAPLVHGKRAQTDLSTAFNLLREAGGAGTGVKGRLIEVVDWFHAWCSLQQQQQTRSNGDETHRNGSSSTSTPSSRKRKSALETPGTTSTEQGTDASALSPSLQARFALALSSLALLGYIKKTAKRSARGGAGGALVLKVGGWDMIPGLTGRDGEEEWTRDGVEGEEGED</sequence>
<dbReference type="GO" id="GO:0005656">
    <property type="term" value="C:nuclear pre-replicative complex"/>
    <property type="evidence" value="ECO:0007669"/>
    <property type="project" value="TreeGrafter"/>
</dbReference>
<evidence type="ECO:0000259" key="3">
    <source>
        <dbReference type="Pfam" id="PF18137"/>
    </source>
</evidence>
<dbReference type="AlphaFoldDB" id="A0A316U444"/>
<feature type="region of interest" description="Disordered" evidence="1">
    <location>
        <begin position="458"/>
        <end position="501"/>
    </location>
</feature>
<feature type="region of interest" description="Disordered" evidence="1">
    <location>
        <begin position="549"/>
        <end position="574"/>
    </location>
</feature>
<dbReference type="STRING" id="1684307.A0A316U444"/>
<dbReference type="Proteomes" id="UP000245942">
    <property type="component" value="Unassembled WGS sequence"/>
</dbReference>
<evidence type="ECO:0000313" key="4">
    <source>
        <dbReference type="EMBL" id="PWN20046.1"/>
    </source>
</evidence>
<dbReference type="InterPro" id="IPR020795">
    <property type="entry name" value="ORC3"/>
</dbReference>
<name>A0A316U444_9BASI</name>
<keyword evidence="5" id="KW-1185">Reference proteome</keyword>
<evidence type="ECO:0000313" key="5">
    <source>
        <dbReference type="Proteomes" id="UP000245942"/>
    </source>
</evidence>
<dbReference type="Pfam" id="PF18137">
    <property type="entry name" value="WHD_ORC"/>
    <property type="match status" value="1"/>
</dbReference>
<feature type="signal peptide" evidence="2">
    <location>
        <begin position="1"/>
        <end position="20"/>
    </location>
</feature>
<keyword evidence="2" id="KW-0732">Signal</keyword>
<evidence type="ECO:0000256" key="2">
    <source>
        <dbReference type="SAM" id="SignalP"/>
    </source>
</evidence>